<feature type="compositionally biased region" description="Low complexity" evidence="1">
    <location>
        <begin position="48"/>
        <end position="75"/>
    </location>
</feature>
<accession>D4AMQ9</accession>
<reference evidence="3" key="1">
    <citation type="journal article" date="2011" name="Genome Biol.">
        <title>Comparative and functional genomics provide insights into the pathogenicity of dermatophytic fungi.</title>
        <authorList>
            <person name="Burmester A."/>
            <person name="Shelest E."/>
            <person name="Gloeckner G."/>
            <person name="Heddergott C."/>
            <person name="Schindler S."/>
            <person name="Staib P."/>
            <person name="Heidel A."/>
            <person name="Felder M."/>
            <person name="Petzold A."/>
            <person name="Szafranski K."/>
            <person name="Feuermann M."/>
            <person name="Pedruzzi I."/>
            <person name="Priebe S."/>
            <person name="Groth M."/>
            <person name="Winkler R."/>
            <person name="Li W."/>
            <person name="Kniemeyer O."/>
            <person name="Schroeckh V."/>
            <person name="Hertweck C."/>
            <person name="Hube B."/>
            <person name="White T.C."/>
            <person name="Platzer M."/>
            <person name="Guthke R."/>
            <person name="Heitman J."/>
            <person name="Woestemeyer J."/>
            <person name="Zipfel P.F."/>
            <person name="Monod M."/>
            <person name="Brakhage A.A."/>
        </authorList>
    </citation>
    <scope>NUCLEOTIDE SEQUENCE [LARGE SCALE GENOMIC DNA]</scope>
    <source>
        <strain evidence="3">ATCC MYA-4681 / CBS 112371</strain>
    </source>
</reference>
<gene>
    <name evidence="2" type="ORF">ARB_05512</name>
</gene>
<feature type="compositionally biased region" description="Polar residues" evidence="1">
    <location>
        <begin position="28"/>
        <end position="47"/>
    </location>
</feature>
<dbReference type="Proteomes" id="UP000008866">
    <property type="component" value="Unassembled WGS sequence"/>
</dbReference>
<dbReference type="AlphaFoldDB" id="D4AMQ9"/>
<name>D4AMQ9_ARTBC</name>
<proteinExistence type="predicted"/>
<feature type="compositionally biased region" description="Low complexity" evidence="1">
    <location>
        <begin position="150"/>
        <end position="159"/>
    </location>
</feature>
<evidence type="ECO:0000313" key="2">
    <source>
        <dbReference type="EMBL" id="EFE35470.1"/>
    </source>
</evidence>
<dbReference type="OMA" id="PTRGMHD"/>
<feature type="region of interest" description="Disordered" evidence="1">
    <location>
        <begin position="27"/>
        <end position="116"/>
    </location>
</feature>
<organism evidence="2 3">
    <name type="scientific">Arthroderma benhamiae (strain ATCC MYA-4681 / CBS 112371)</name>
    <name type="common">Trichophyton mentagrophytes</name>
    <dbReference type="NCBI Taxonomy" id="663331"/>
    <lineage>
        <taxon>Eukaryota</taxon>
        <taxon>Fungi</taxon>
        <taxon>Dikarya</taxon>
        <taxon>Ascomycota</taxon>
        <taxon>Pezizomycotina</taxon>
        <taxon>Eurotiomycetes</taxon>
        <taxon>Eurotiomycetidae</taxon>
        <taxon>Onygenales</taxon>
        <taxon>Arthrodermataceae</taxon>
        <taxon>Trichophyton</taxon>
    </lineage>
</organism>
<dbReference type="HOGENOM" id="CLU_020422_0_0_1"/>
<dbReference type="KEGG" id="abe:ARB_05512"/>
<comment type="caution">
    <text evidence="2">The sequence shown here is derived from an EMBL/GenBank/DDBJ whole genome shotgun (WGS) entry which is preliminary data.</text>
</comment>
<dbReference type="STRING" id="663331.D4AMQ9"/>
<evidence type="ECO:0000256" key="1">
    <source>
        <dbReference type="SAM" id="MobiDB-lite"/>
    </source>
</evidence>
<evidence type="ECO:0008006" key="4">
    <source>
        <dbReference type="Google" id="ProtNLM"/>
    </source>
</evidence>
<dbReference type="OrthoDB" id="5300765at2759"/>
<dbReference type="eggNOG" id="ENOG502R6VZ">
    <property type="taxonomic scope" value="Eukaryota"/>
</dbReference>
<protein>
    <recommendedName>
        <fullName evidence="4">Sialidase</fullName>
    </recommendedName>
</protein>
<feature type="region of interest" description="Disordered" evidence="1">
    <location>
        <begin position="150"/>
        <end position="177"/>
    </location>
</feature>
<keyword evidence="3" id="KW-1185">Reference proteome</keyword>
<dbReference type="RefSeq" id="XP_003016115.1">
    <property type="nucleotide sequence ID" value="XM_003016069.1"/>
</dbReference>
<evidence type="ECO:0000313" key="3">
    <source>
        <dbReference type="Proteomes" id="UP000008866"/>
    </source>
</evidence>
<dbReference type="EMBL" id="ABSU01000003">
    <property type="protein sequence ID" value="EFE35470.1"/>
    <property type="molecule type" value="Genomic_DNA"/>
</dbReference>
<dbReference type="GeneID" id="9524104"/>
<sequence>MASELYYFKPSTPPRALMSDAELLGSAHSRTTSGSSEYACSSAYTDDSSPASRSTSVSTSSRSPGRRAPGPLLLPKIRPQDIVVEPQSHYGPQRSRKALSTTQNPPGFAPYPASRPSISRRAVEPIDCSLVSPVCATPASYGYPGGSAMSPLSAVPPSSSRRRASHSRNPSVSSIDDATLSRYGYPTYRQIPKYLSQYSPTTPASATSFTYPTPTYPTTPYTATAGDPHVSYPTSNYSTPAYPGTYPSPAYPTSAYSAGAEAYAPTSEVASTQNHCGFSDTTARALGVSTVDPSFPPSLNVIPPSLAPPMDYSSSSSSASTTLLEYLNAPMQAINLVETMAYPSNRVNPAHFWWDVRNIRQWSSFSLEAMSAIPRFPQLLTTGVSQDCLPLSTVAPSRLYPDSEFSLTDLIRDVYAPRVNAALRISQGRDCLSLYPAPINPANRDNDPHFIANYASDTEQTPSGLPRGRIVGLVKTFNRWNTGMRNEAPHRRVEYLNGLSHLQRCMREHSCRYGFIMTEIELVCVRAGCDEGDDVPYFGFLELATPIATKSPYNPSLSSIGLSRSTSASSAQSSDYSTSSRGTSPFPTGFSGPFSATMALYYLLMLSKSVPLPTQPSWHLNVGGPGALTRQRTLPEDKDSWIPEPQQREKREAKRIRGWVWPHDAWHRREGGGSSRTRAAKIAAAKRWHK</sequence>